<evidence type="ECO:0000256" key="5">
    <source>
        <dbReference type="ARBA" id="ARBA00022552"/>
    </source>
</evidence>
<evidence type="ECO:0000256" key="1">
    <source>
        <dbReference type="ARBA" id="ARBA00004496"/>
    </source>
</evidence>
<accession>A0A5N6L9Q9</accession>
<dbReference type="GO" id="GO:0016075">
    <property type="term" value="P:rRNA catabolic process"/>
    <property type="evidence" value="ECO:0007669"/>
    <property type="project" value="TreeGrafter"/>
</dbReference>
<dbReference type="CDD" id="cd11369">
    <property type="entry name" value="RNase_PH_RRP43"/>
    <property type="match status" value="1"/>
</dbReference>
<keyword evidence="8" id="KW-0539">Nucleus</keyword>
<dbReference type="InterPro" id="IPR050590">
    <property type="entry name" value="Exosome_comp_Rrp42_subfam"/>
</dbReference>
<dbReference type="GO" id="GO:0034476">
    <property type="term" value="P:U5 snRNA 3'-end processing"/>
    <property type="evidence" value="ECO:0007669"/>
    <property type="project" value="TreeGrafter"/>
</dbReference>
<dbReference type="InterPro" id="IPR020568">
    <property type="entry name" value="Ribosomal_Su5_D2-typ_SF"/>
</dbReference>
<dbReference type="EMBL" id="SZYD01002201">
    <property type="protein sequence ID" value="KAC9819654.1"/>
    <property type="molecule type" value="Genomic_DNA"/>
</dbReference>
<comment type="subcellular location">
    <subcellularLocation>
        <location evidence="1">Cytoplasm</location>
    </subcellularLocation>
    <subcellularLocation>
        <location evidence="2">Nucleus</location>
        <location evidence="2">Nucleolus</location>
    </subcellularLocation>
</comment>
<sequence length="417" mass="45774">MIIRSSLIGNSLLLETETVNRIRSELKKKLGLPLKILLDFEAVMKVESFRSKKVGIRIKCEKIHSLFPKYGGARSNSSSSSVSATVSDANCEGFHFHSSETKMVDSANGATDLSSEMEVDAFRRLFPLRFHERHLLESVRPDARPLGKARETSLALGAVASADGSALAKIGSTTMLAAIKMEVMTPANETPDEGCIAIDFHMPPICSPIVRPGRPAEAAPVVSKQLADTIVRHVFFYFFSLYNSGMIDLKELSLVSGKAAWMAYLDIYCLDADGALFDAALLAAVAAFSHLQIPVVSLNDDGRIVVFSKENVGEKLKNKPVNEEKRKLSLRSIQFGLTCIVHKNYILADPTAEEESIMETLITIVLDSSYQLVSLYKPGGPALAYESIIQDCIALSRQRVRELQTILNEAICDMEVD</sequence>
<dbReference type="PANTHER" id="PTHR11097:SF9">
    <property type="entry name" value="EXOSOME COMPLEX COMPONENT RRP43"/>
    <property type="match status" value="1"/>
</dbReference>
<dbReference type="GO" id="GO:0000467">
    <property type="term" value="P:exonucleolytic trimming to generate mature 3'-end of 5.8S rRNA from tricistronic rRNA transcript (SSU-rRNA, 5.8S rRNA, LSU-rRNA)"/>
    <property type="evidence" value="ECO:0007669"/>
    <property type="project" value="TreeGrafter"/>
</dbReference>
<dbReference type="GO" id="GO:0034473">
    <property type="term" value="P:U1 snRNA 3'-end processing"/>
    <property type="evidence" value="ECO:0007669"/>
    <property type="project" value="TreeGrafter"/>
</dbReference>
<evidence type="ECO:0000256" key="4">
    <source>
        <dbReference type="ARBA" id="ARBA00022490"/>
    </source>
</evidence>
<dbReference type="Proteomes" id="UP000326396">
    <property type="component" value="Unassembled WGS sequence"/>
</dbReference>
<dbReference type="InterPro" id="IPR036345">
    <property type="entry name" value="ExoRNase_PH_dom2_sf"/>
</dbReference>
<evidence type="ECO:0000259" key="10">
    <source>
        <dbReference type="Pfam" id="PF01138"/>
    </source>
</evidence>
<dbReference type="GO" id="GO:0035925">
    <property type="term" value="F:mRNA 3'-UTR AU-rich region binding"/>
    <property type="evidence" value="ECO:0007669"/>
    <property type="project" value="TreeGrafter"/>
</dbReference>
<dbReference type="InterPro" id="IPR015847">
    <property type="entry name" value="ExoRNase_PH_dom2"/>
</dbReference>
<dbReference type="OrthoDB" id="45882at2759"/>
<dbReference type="AlphaFoldDB" id="A0A5N6L9Q9"/>
<keyword evidence="4" id="KW-0963">Cytoplasm</keyword>
<dbReference type="GO" id="GO:0071035">
    <property type="term" value="P:nuclear polyadenylation-dependent rRNA catabolic process"/>
    <property type="evidence" value="ECO:0007669"/>
    <property type="project" value="TreeGrafter"/>
</dbReference>
<keyword evidence="13" id="KW-1185">Reference proteome</keyword>
<organism evidence="12 13">
    <name type="scientific">Mikania micrantha</name>
    <name type="common">bitter vine</name>
    <dbReference type="NCBI Taxonomy" id="192012"/>
    <lineage>
        <taxon>Eukaryota</taxon>
        <taxon>Viridiplantae</taxon>
        <taxon>Streptophyta</taxon>
        <taxon>Embryophyta</taxon>
        <taxon>Tracheophyta</taxon>
        <taxon>Spermatophyta</taxon>
        <taxon>Magnoliopsida</taxon>
        <taxon>eudicotyledons</taxon>
        <taxon>Gunneridae</taxon>
        <taxon>Pentapetalae</taxon>
        <taxon>asterids</taxon>
        <taxon>campanulids</taxon>
        <taxon>Asterales</taxon>
        <taxon>Asteraceae</taxon>
        <taxon>Asteroideae</taxon>
        <taxon>Heliantheae alliance</taxon>
        <taxon>Eupatorieae</taxon>
        <taxon>Mikania</taxon>
    </lineage>
</organism>
<reference evidence="12 13" key="1">
    <citation type="submission" date="2019-05" db="EMBL/GenBank/DDBJ databases">
        <title>Mikania micrantha, genome provides insights into the molecular mechanism of rapid growth.</title>
        <authorList>
            <person name="Liu B."/>
        </authorList>
    </citation>
    <scope>NUCLEOTIDE SEQUENCE [LARGE SCALE GENOMIC DNA]</scope>
    <source>
        <strain evidence="12">NLD-2019</strain>
        <tissue evidence="12">Leaf</tissue>
    </source>
</reference>
<evidence type="ECO:0000259" key="11">
    <source>
        <dbReference type="Pfam" id="PF03725"/>
    </source>
</evidence>
<dbReference type="GO" id="GO:0071028">
    <property type="term" value="P:nuclear mRNA surveillance"/>
    <property type="evidence" value="ECO:0007669"/>
    <property type="project" value="TreeGrafter"/>
</dbReference>
<dbReference type="FunFam" id="3.30.230.70:FF:000018">
    <property type="entry name" value="Exosome complex exonuclease RRP43"/>
    <property type="match status" value="1"/>
</dbReference>
<feature type="domain" description="Exoribonuclease phosphorolytic" evidence="11">
    <location>
        <begin position="337"/>
        <end position="398"/>
    </location>
</feature>
<dbReference type="GO" id="GO:0071038">
    <property type="term" value="P:TRAMP-dependent tRNA surveillance pathway"/>
    <property type="evidence" value="ECO:0007669"/>
    <property type="project" value="TreeGrafter"/>
</dbReference>
<evidence type="ECO:0000256" key="9">
    <source>
        <dbReference type="ARBA" id="ARBA00030617"/>
    </source>
</evidence>
<dbReference type="GO" id="GO:0005730">
    <property type="term" value="C:nucleolus"/>
    <property type="evidence" value="ECO:0007669"/>
    <property type="project" value="UniProtKB-SubCell"/>
</dbReference>
<comment type="caution">
    <text evidence="12">The sequence shown here is derived from an EMBL/GenBank/DDBJ whole genome shotgun (WGS) entry which is preliminary data.</text>
</comment>
<dbReference type="InterPro" id="IPR001247">
    <property type="entry name" value="ExoRNase_PH_dom1"/>
</dbReference>
<dbReference type="SUPFAM" id="SSF54211">
    <property type="entry name" value="Ribosomal protein S5 domain 2-like"/>
    <property type="match status" value="1"/>
</dbReference>
<gene>
    <name evidence="12" type="ORF">E3N88_45227</name>
</gene>
<evidence type="ECO:0000256" key="7">
    <source>
        <dbReference type="ARBA" id="ARBA00022884"/>
    </source>
</evidence>
<dbReference type="Pfam" id="PF01138">
    <property type="entry name" value="RNase_PH"/>
    <property type="match status" value="1"/>
</dbReference>
<feature type="domain" description="Exoribonuclease phosphorolytic" evidence="10">
    <location>
        <begin position="149"/>
        <end position="294"/>
    </location>
</feature>
<evidence type="ECO:0000256" key="2">
    <source>
        <dbReference type="ARBA" id="ARBA00004604"/>
    </source>
</evidence>
<dbReference type="InterPro" id="IPR027408">
    <property type="entry name" value="PNPase/RNase_PH_dom_sf"/>
</dbReference>
<dbReference type="PANTHER" id="PTHR11097">
    <property type="entry name" value="EXOSOME COMPLEX EXONUCLEASE RIBOSOMAL RNA PROCESSING PROTEIN"/>
    <property type="match status" value="1"/>
</dbReference>
<dbReference type="GO" id="GO:0034475">
    <property type="term" value="P:U4 snRNA 3'-end processing"/>
    <property type="evidence" value="ECO:0007669"/>
    <property type="project" value="TreeGrafter"/>
</dbReference>
<dbReference type="GO" id="GO:0000177">
    <property type="term" value="C:cytoplasmic exosome (RNase complex)"/>
    <property type="evidence" value="ECO:0007669"/>
    <property type="project" value="TreeGrafter"/>
</dbReference>
<dbReference type="Gene3D" id="3.30.230.70">
    <property type="entry name" value="GHMP Kinase, N-terminal domain"/>
    <property type="match status" value="1"/>
</dbReference>
<comment type="similarity">
    <text evidence="3">Belongs to the RNase PH family.</text>
</comment>
<evidence type="ECO:0000313" key="12">
    <source>
        <dbReference type="EMBL" id="KAC9819654.1"/>
    </source>
</evidence>
<dbReference type="Pfam" id="PF03725">
    <property type="entry name" value="RNase_PH_C"/>
    <property type="match status" value="1"/>
</dbReference>
<protein>
    <recommendedName>
        <fullName evidence="9">Ribosomal RNA-processing protein 43</fullName>
    </recommendedName>
</protein>
<name>A0A5N6L9Q9_9ASTR</name>
<proteinExistence type="inferred from homology"/>
<evidence type="ECO:0000313" key="13">
    <source>
        <dbReference type="Proteomes" id="UP000326396"/>
    </source>
</evidence>
<evidence type="ECO:0000256" key="6">
    <source>
        <dbReference type="ARBA" id="ARBA00022835"/>
    </source>
</evidence>
<keyword evidence="5" id="KW-0698">rRNA processing</keyword>
<evidence type="ECO:0000256" key="3">
    <source>
        <dbReference type="ARBA" id="ARBA00006678"/>
    </source>
</evidence>
<keyword evidence="7" id="KW-0694">RNA-binding</keyword>
<dbReference type="GO" id="GO:0000176">
    <property type="term" value="C:nuclear exosome (RNase complex)"/>
    <property type="evidence" value="ECO:0007669"/>
    <property type="project" value="TreeGrafter"/>
</dbReference>
<keyword evidence="6" id="KW-0271">Exosome</keyword>
<dbReference type="InterPro" id="IPR033196">
    <property type="entry name" value="Rrp43"/>
</dbReference>
<dbReference type="SUPFAM" id="SSF55666">
    <property type="entry name" value="Ribonuclease PH domain 2-like"/>
    <property type="match status" value="1"/>
</dbReference>
<evidence type="ECO:0000256" key="8">
    <source>
        <dbReference type="ARBA" id="ARBA00023242"/>
    </source>
</evidence>